<name>A0A8S3X0R0_PARAO</name>
<feature type="region of interest" description="Disordered" evidence="1">
    <location>
        <begin position="1"/>
        <end position="24"/>
    </location>
</feature>
<sequence>MTVPGKGDTLGPETRPLSTSQGVDATQRLAGAGSAWRLKGADAAQQFVDADAAQWLTGLGVMLSLAGTGVAQQLAGTGAAQRLAGTDLTHEDVRVVRYGPIRESVAPSDNTISRPINNIRTQA</sequence>
<comment type="caution">
    <text evidence="2">The sequence shown here is derived from an EMBL/GenBank/DDBJ whole genome shotgun (WGS) entry which is preliminary data.</text>
</comment>
<dbReference type="EMBL" id="CAJQZP010000854">
    <property type="protein sequence ID" value="CAG4989792.1"/>
    <property type="molecule type" value="Genomic_DNA"/>
</dbReference>
<protein>
    <submittedName>
        <fullName evidence="2">(apollo) hypothetical protein</fullName>
    </submittedName>
</protein>
<dbReference type="AlphaFoldDB" id="A0A8S3X0R0"/>
<evidence type="ECO:0000313" key="2">
    <source>
        <dbReference type="EMBL" id="CAG4989792.1"/>
    </source>
</evidence>
<accession>A0A8S3X0R0</accession>
<reference evidence="2" key="1">
    <citation type="submission" date="2021-04" db="EMBL/GenBank/DDBJ databases">
        <authorList>
            <person name="Tunstrom K."/>
        </authorList>
    </citation>
    <scope>NUCLEOTIDE SEQUENCE</scope>
</reference>
<organism evidence="2 3">
    <name type="scientific">Parnassius apollo</name>
    <name type="common">Apollo butterfly</name>
    <name type="synonym">Papilio apollo</name>
    <dbReference type="NCBI Taxonomy" id="110799"/>
    <lineage>
        <taxon>Eukaryota</taxon>
        <taxon>Metazoa</taxon>
        <taxon>Ecdysozoa</taxon>
        <taxon>Arthropoda</taxon>
        <taxon>Hexapoda</taxon>
        <taxon>Insecta</taxon>
        <taxon>Pterygota</taxon>
        <taxon>Neoptera</taxon>
        <taxon>Endopterygota</taxon>
        <taxon>Lepidoptera</taxon>
        <taxon>Glossata</taxon>
        <taxon>Ditrysia</taxon>
        <taxon>Papilionoidea</taxon>
        <taxon>Papilionidae</taxon>
        <taxon>Parnassiinae</taxon>
        <taxon>Parnassini</taxon>
        <taxon>Parnassius</taxon>
        <taxon>Parnassius</taxon>
    </lineage>
</organism>
<evidence type="ECO:0000256" key="1">
    <source>
        <dbReference type="SAM" id="MobiDB-lite"/>
    </source>
</evidence>
<dbReference type="Proteomes" id="UP000691718">
    <property type="component" value="Unassembled WGS sequence"/>
</dbReference>
<gene>
    <name evidence="2" type="ORF">PAPOLLO_LOCUS11858</name>
</gene>
<proteinExistence type="predicted"/>
<evidence type="ECO:0000313" key="3">
    <source>
        <dbReference type="Proteomes" id="UP000691718"/>
    </source>
</evidence>
<keyword evidence="3" id="KW-1185">Reference proteome</keyword>